<dbReference type="GO" id="GO:0015808">
    <property type="term" value="P:L-alanine transport"/>
    <property type="evidence" value="ECO:0007669"/>
    <property type="project" value="TreeGrafter"/>
</dbReference>
<dbReference type="OrthoDB" id="9805514at2"/>
<dbReference type="Pfam" id="PF12399">
    <property type="entry name" value="BCA_ABC_TP_C"/>
    <property type="match status" value="1"/>
</dbReference>
<dbReference type="GO" id="GO:0005524">
    <property type="term" value="F:ATP binding"/>
    <property type="evidence" value="ECO:0007669"/>
    <property type="project" value="UniProtKB-KW"/>
</dbReference>
<evidence type="ECO:0000259" key="4">
    <source>
        <dbReference type="PROSITE" id="PS50893"/>
    </source>
</evidence>
<dbReference type="GO" id="GO:0042941">
    <property type="term" value="P:D-alanine transmembrane transport"/>
    <property type="evidence" value="ECO:0007669"/>
    <property type="project" value="TreeGrafter"/>
</dbReference>
<dbReference type="GO" id="GO:0015192">
    <property type="term" value="F:L-phenylalanine transmembrane transporter activity"/>
    <property type="evidence" value="ECO:0007669"/>
    <property type="project" value="TreeGrafter"/>
</dbReference>
<feature type="domain" description="ABC transporter" evidence="4">
    <location>
        <begin position="3"/>
        <end position="250"/>
    </location>
</feature>
<name>A0A154BPY3_ANASB</name>
<evidence type="ECO:0000256" key="3">
    <source>
        <dbReference type="ARBA" id="ARBA00022840"/>
    </source>
</evidence>
<dbReference type="InterPro" id="IPR003439">
    <property type="entry name" value="ABC_transporter-like_ATP-bd"/>
</dbReference>
<evidence type="ECO:0000256" key="1">
    <source>
        <dbReference type="ARBA" id="ARBA00022448"/>
    </source>
</evidence>
<dbReference type="EMBL" id="LSGP01000020">
    <property type="protein sequence ID" value="KYZ75920.1"/>
    <property type="molecule type" value="Genomic_DNA"/>
</dbReference>
<evidence type="ECO:0000313" key="5">
    <source>
        <dbReference type="EMBL" id="KYZ75920.1"/>
    </source>
</evidence>
<dbReference type="SMART" id="SM00382">
    <property type="entry name" value="AAA"/>
    <property type="match status" value="1"/>
</dbReference>
<keyword evidence="6" id="KW-1185">Reference proteome</keyword>
<protein>
    <recommendedName>
        <fullName evidence="4">ABC transporter domain-containing protein</fullName>
    </recommendedName>
</protein>
<keyword evidence="2" id="KW-0547">Nucleotide-binding</keyword>
<accession>A0A154BPY3</accession>
<dbReference type="InterPro" id="IPR051120">
    <property type="entry name" value="ABC_AA/LPS_Transport"/>
</dbReference>
<evidence type="ECO:0000256" key="2">
    <source>
        <dbReference type="ARBA" id="ARBA00022741"/>
    </source>
</evidence>
<keyword evidence="1" id="KW-0813">Transport</keyword>
<dbReference type="GO" id="GO:0005304">
    <property type="term" value="F:L-valine transmembrane transporter activity"/>
    <property type="evidence" value="ECO:0007669"/>
    <property type="project" value="TreeGrafter"/>
</dbReference>
<dbReference type="GO" id="GO:0005886">
    <property type="term" value="C:plasma membrane"/>
    <property type="evidence" value="ECO:0007669"/>
    <property type="project" value="TreeGrafter"/>
</dbReference>
<dbReference type="Pfam" id="PF00005">
    <property type="entry name" value="ABC_tran"/>
    <property type="match status" value="1"/>
</dbReference>
<reference evidence="5 6" key="1">
    <citation type="submission" date="2016-02" db="EMBL/GenBank/DDBJ databases">
        <title>Anaerosporomusa subterraneum gen. nov., sp. nov., a spore-forming obligate anaerobe isolated from saprolite.</title>
        <authorList>
            <person name="Choi J.K."/>
            <person name="Shah M."/>
            <person name="Yee N."/>
        </authorList>
    </citation>
    <scope>NUCLEOTIDE SEQUENCE [LARGE SCALE GENOMIC DNA]</scope>
    <source>
        <strain evidence="5 6">RU4</strain>
    </source>
</reference>
<organism evidence="5 6">
    <name type="scientific">Anaerosporomusa subterranea</name>
    <dbReference type="NCBI Taxonomy" id="1794912"/>
    <lineage>
        <taxon>Bacteria</taxon>
        <taxon>Bacillati</taxon>
        <taxon>Bacillota</taxon>
        <taxon>Negativicutes</taxon>
        <taxon>Acetonemataceae</taxon>
        <taxon>Anaerosporomusa</taxon>
    </lineage>
</organism>
<sequence>MVLEINKLSKSFGGIVALKEVSLEVSRGEVLAVIGPNGSGKTTLLNLITGVYVPTSGEITLGGKRIDGHNSAEICTSGIARTFQNIRLFKQLSVLDNVLIGFNHAFKSSLANVLGKGRRFREEEKTFREDAAKLLEVVGLRGKENVVAQSLPYAQQRLLEIARALATQPQVLLLDEPAAGMNSEEIAHLIQLIKTLRQTGLTIILIEHIMDLVRGVTDRVIVLSYGVKIAAGSFEEIERNQEVIEAYLGKGAAKTC</sequence>
<gene>
    <name evidence="5" type="ORF">AXX12_11280</name>
</gene>
<dbReference type="SUPFAM" id="SSF52540">
    <property type="entry name" value="P-loop containing nucleoside triphosphate hydrolases"/>
    <property type="match status" value="1"/>
</dbReference>
<dbReference type="GO" id="GO:0015188">
    <property type="term" value="F:L-isoleucine transmembrane transporter activity"/>
    <property type="evidence" value="ECO:0007669"/>
    <property type="project" value="TreeGrafter"/>
</dbReference>
<dbReference type="PROSITE" id="PS50893">
    <property type="entry name" value="ABC_TRANSPORTER_2"/>
    <property type="match status" value="1"/>
</dbReference>
<dbReference type="GO" id="GO:1903806">
    <property type="term" value="P:L-isoleucine import across plasma membrane"/>
    <property type="evidence" value="ECO:0007669"/>
    <property type="project" value="TreeGrafter"/>
</dbReference>
<dbReference type="PANTHER" id="PTHR45772">
    <property type="entry name" value="CONSERVED COMPONENT OF ABC TRANSPORTER FOR NATURAL AMINO ACIDS-RELATED"/>
    <property type="match status" value="1"/>
</dbReference>
<comment type="caution">
    <text evidence="5">The sequence shown here is derived from an EMBL/GenBank/DDBJ whole genome shotgun (WGS) entry which is preliminary data.</text>
</comment>
<dbReference type="InterPro" id="IPR003593">
    <property type="entry name" value="AAA+_ATPase"/>
</dbReference>
<dbReference type="STRING" id="1794912.AXX12_11280"/>
<dbReference type="FunFam" id="3.40.50.300:FF:000421">
    <property type="entry name" value="Branched-chain amino acid ABC transporter ATP-binding protein"/>
    <property type="match status" value="1"/>
</dbReference>
<dbReference type="AlphaFoldDB" id="A0A154BPY3"/>
<dbReference type="Gene3D" id="3.40.50.300">
    <property type="entry name" value="P-loop containing nucleotide triphosphate hydrolases"/>
    <property type="match status" value="1"/>
</dbReference>
<dbReference type="GO" id="GO:1903805">
    <property type="term" value="P:L-valine import across plasma membrane"/>
    <property type="evidence" value="ECO:0007669"/>
    <property type="project" value="TreeGrafter"/>
</dbReference>
<dbReference type="InterPro" id="IPR027417">
    <property type="entry name" value="P-loop_NTPase"/>
</dbReference>
<proteinExistence type="predicted"/>
<dbReference type="InterPro" id="IPR032823">
    <property type="entry name" value="BCA_ABC_TP_C"/>
</dbReference>
<dbReference type="PANTHER" id="PTHR45772:SF7">
    <property type="entry name" value="AMINO ACID ABC TRANSPORTER ATP-BINDING PROTEIN"/>
    <property type="match status" value="1"/>
</dbReference>
<dbReference type="GO" id="GO:0016887">
    <property type="term" value="F:ATP hydrolysis activity"/>
    <property type="evidence" value="ECO:0007669"/>
    <property type="project" value="InterPro"/>
</dbReference>
<evidence type="ECO:0000313" key="6">
    <source>
        <dbReference type="Proteomes" id="UP000076268"/>
    </source>
</evidence>
<dbReference type="Proteomes" id="UP000076268">
    <property type="component" value="Unassembled WGS sequence"/>
</dbReference>
<keyword evidence="3" id="KW-0067">ATP-binding</keyword>
<dbReference type="CDD" id="cd03219">
    <property type="entry name" value="ABC_Mj1267_LivG_branched"/>
    <property type="match status" value="1"/>
</dbReference>